<organism evidence="4 5">
    <name type="scientific">Polypedilum vanderplanki</name>
    <name type="common">Sleeping chironomid midge</name>
    <dbReference type="NCBI Taxonomy" id="319348"/>
    <lineage>
        <taxon>Eukaryota</taxon>
        <taxon>Metazoa</taxon>
        <taxon>Ecdysozoa</taxon>
        <taxon>Arthropoda</taxon>
        <taxon>Hexapoda</taxon>
        <taxon>Insecta</taxon>
        <taxon>Pterygota</taxon>
        <taxon>Neoptera</taxon>
        <taxon>Endopterygota</taxon>
        <taxon>Diptera</taxon>
        <taxon>Nematocera</taxon>
        <taxon>Chironomoidea</taxon>
        <taxon>Chironomidae</taxon>
        <taxon>Chironominae</taxon>
        <taxon>Polypedilum</taxon>
        <taxon>Polypedilum</taxon>
    </lineage>
</organism>
<dbReference type="InterPro" id="IPR032675">
    <property type="entry name" value="LRR_dom_sf"/>
</dbReference>
<dbReference type="SUPFAM" id="SSF52058">
    <property type="entry name" value="L domain-like"/>
    <property type="match status" value="1"/>
</dbReference>
<dbReference type="AlphaFoldDB" id="A0A9J6CBW2"/>
<feature type="signal peptide" evidence="3">
    <location>
        <begin position="1"/>
        <end position="22"/>
    </location>
</feature>
<proteinExistence type="predicted"/>
<evidence type="ECO:0000313" key="5">
    <source>
        <dbReference type="Proteomes" id="UP001107558"/>
    </source>
</evidence>
<dbReference type="PANTHER" id="PTHR45712">
    <property type="entry name" value="AGAP008170-PA"/>
    <property type="match status" value="1"/>
</dbReference>
<keyword evidence="1" id="KW-0433">Leucine-rich repeat</keyword>
<evidence type="ECO:0000256" key="1">
    <source>
        <dbReference type="ARBA" id="ARBA00022614"/>
    </source>
</evidence>
<dbReference type="InterPro" id="IPR050333">
    <property type="entry name" value="SLRP"/>
</dbReference>
<gene>
    <name evidence="4" type="ORF">PVAND_008702</name>
</gene>
<keyword evidence="5" id="KW-1185">Reference proteome</keyword>
<dbReference type="OrthoDB" id="7783855at2759"/>
<accession>A0A9J6CBW2</accession>
<comment type="caution">
    <text evidence="4">The sequence shown here is derived from an EMBL/GenBank/DDBJ whole genome shotgun (WGS) entry which is preliminary data.</text>
</comment>
<name>A0A9J6CBW2_POLVA</name>
<keyword evidence="3" id="KW-0732">Signal</keyword>
<dbReference type="Pfam" id="PF13855">
    <property type="entry name" value="LRR_8"/>
    <property type="match status" value="1"/>
</dbReference>
<dbReference type="InterPro" id="IPR001611">
    <property type="entry name" value="Leu-rich_rpt"/>
</dbReference>
<evidence type="ECO:0000256" key="3">
    <source>
        <dbReference type="SAM" id="SignalP"/>
    </source>
</evidence>
<dbReference type="PANTHER" id="PTHR45712:SF22">
    <property type="entry name" value="INSULIN-LIKE GROWTH FACTOR-BINDING PROTEIN COMPLEX ACID LABILE SUBUNIT"/>
    <property type="match status" value="1"/>
</dbReference>
<protein>
    <recommendedName>
        <fullName evidence="6">Leucine rich repeat protein</fullName>
    </recommendedName>
</protein>
<evidence type="ECO:0008006" key="6">
    <source>
        <dbReference type="Google" id="ProtNLM"/>
    </source>
</evidence>
<feature type="chain" id="PRO_5039889624" description="Leucine rich repeat protein" evidence="3">
    <location>
        <begin position="23"/>
        <end position="237"/>
    </location>
</feature>
<keyword evidence="2" id="KW-0677">Repeat</keyword>
<reference evidence="4" key="1">
    <citation type="submission" date="2021-03" db="EMBL/GenBank/DDBJ databases">
        <title>Chromosome level genome of the anhydrobiotic midge Polypedilum vanderplanki.</title>
        <authorList>
            <person name="Yoshida Y."/>
            <person name="Kikawada T."/>
            <person name="Gusev O."/>
        </authorList>
    </citation>
    <scope>NUCLEOTIDE SEQUENCE</scope>
    <source>
        <strain evidence="4">NIAS01</strain>
        <tissue evidence="4">Whole body or cell culture</tissue>
    </source>
</reference>
<evidence type="ECO:0000313" key="4">
    <source>
        <dbReference type="EMBL" id="KAG5679110.1"/>
    </source>
</evidence>
<dbReference type="Proteomes" id="UP001107558">
    <property type="component" value="Chromosome 2"/>
</dbReference>
<dbReference type="Gene3D" id="3.80.10.10">
    <property type="entry name" value="Ribonuclease Inhibitor"/>
    <property type="match status" value="1"/>
</dbReference>
<dbReference type="EMBL" id="JADBJN010000002">
    <property type="protein sequence ID" value="KAG5679110.1"/>
    <property type="molecule type" value="Genomic_DNA"/>
</dbReference>
<sequence>MKLNFLILIFMMINFKFPSVESVTIKCNYFLDFFNDYSCTVMNREIFKNQRVCIDKVEGKHLNGKTDDDVHGFYINKAKNMKFFPSNINKIFINLKNIVIIDSNLTEITSEDLKVFPKLKSLYLPKNQIKVIKEDTFSHNPDIEVIYLLSNEISHIDRKSFSKLEKLKKLTLLDNFCNIQHFENRNDVLEMVKKIEKGSCKSDKFKTKITSSHMKCSSEQIKINFLLFVILILPNLF</sequence>
<evidence type="ECO:0000256" key="2">
    <source>
        <dbReference type="ARBA" id="ARBA00022737"/>
    </source>
</evidence>